<dbReference type="GO" id="GO:0005743">
    <property type="term" value="C:mitochondrial inner membrane"/>
    <property type="evidence" value="ECO:0007669"/>
    <property type="project" value="UniProtKB-SubCell"/>
</dbReference>
<feature type="region of interest" description="Disordered" evidence="8">
    <location>
        <begin position="54"/>
        <end position="81"/>
    </location>
</feature>
<comment type="caution">
    <text evidence="11">The sequence shown here is derived from an EMBL/GenBank/DDBJ whole genome shotgun (WGS) entry which is preliminary data.</text>
</comment>
<proteinExistence type="predicted"/>
<dbReference type="AlphaFoldDB" id="A0A093V5A5"/>
<dbReference type="InterPro" id="IPR033122">
    <property type="entry name" value="LETM1-like_RBD"/>
</dbReference>
<keyword evidence="5 7" id="KW-0496">Mitochondrion</keyword>
<evidence type="ECO:0000256" key="9">
    <source>
        <dbReference type="SAM" id="Phobius"/>
    </source>
</evidence>
<dbReference type="PANTHER" id="PTHR14009:SF6">
    <property type="entry name" value="LETM1 RBD DOMAIN-CONTAINING PROTEIN"/>
    <property type="match status" value="1"/>
</dbReference>
<evidence type="ECO:0000256" key="7">
    <source>
        <dbReference type="PROSITE-ProRule" id="PRU01094"/>
    </source>
</evidence>
<dbReference type="GO" id="GO:0043022">
    <property type="term" value="F:ribosome binding"/>
    <property type="evidence" value="ECO:0007669"/>
    <property type="project" value="InterPro"/>
</dbReference>
<keyword evidence="3" id="KW-0999">Mitochondrion inner membrane</keyword>
<feature type="transmembrane region" description="Helical" evidence="9">
    <location>
        <begin position="205"/>
        <end position="227"/>
    </location>
</feature>
<reference key="1">
    <citation type="journal article" date="2014" name="PLoS Genet.">
        <title>Signature Gene Expression Reveals Novel Clues to the Molecular Mechanisms of Dimorphic Transition in Penicillium marneffei.</title>
        <authorList>
            <person name="Yang E."/>
            <person name="Wang G."/>
            <person name="Cai J."/>
            <person name="Woo P.C."/>
            <person name="Lau S.K."/>
            <person name="Yuen K.-Y."/>
            <person name="Chow W.-N."/>
            <person name="Lin X."/>
        </authorList>
    </citation>
    <scope>NUCLEOTIDE SEQUENCE [LARGE SCALE GENOMIC DNA]</scope>
    <source>
        <strain>PM1</strain>
    </source>
</reference>
<dbReference type="PANTHER" id="PTHR14009">
    <property type="entry name" value="LEUCINE ZIPPER-EF-HAND CONTAINING TRANSMEMBRANE PROTEIN"/>
    <property type="match status" value="1"/>
</dbReference>
<evidence type="ECO:0000256" key="1">
    <source>
        <dbReference type="ARBA" id="ARBA00004434"/>
    </source>
</evidence>
<keyword evidence="2 9" id="KW-0812">Transmembrane</keyword>
<reference evidence="11" key="2">
    <citation type="journal article" date="2014" name="PLoS Genet.">
        <title>Signature gene expression reveals novel clues to the molecular mechanisms of dimorphic transition in Penicillium marneffei.</title>
        <authorList>
            <person name="Yang E."/>
            <person name="Wang G."/>
            <person name="Cai J."/>
            <person name="Woo P.C."/>
            <person name="Lau S.K."/>
            <person name="Yuen K.-Y."/>
            <person name="Chow W.-N."/>
            <person name="Lin X."/>
        </authorList>
    </citation>
    <scope>NUCLEOTIDE SEQUENCE</scope>
    <source>
        <strain evidence="11">PM1</strain>
    </source>
</reference>
<evidence type="ECO:0000259" key="10">
    <source>
        <dbReference type="PROSITE" id="PS51758"/>
    </source>
</evidence>
<name>A0A093V5A5_TALMA</name>
<keyword evidence="6 9" id="KW-0472">Membrane</keyword>
<dbReference type="GO" id="GO:0030003">
    <property type="term" value="P:intracellular monoatomic cation homeostasis"/>
    <property type="evidence" value="ECO:0007669"/>
    <property type="project" value="TreeGrafter"/>
</dbReference>
<sequence length="393" mass="43949">MSTICGRSATSSLKLTRQHQLLSNSASTSTPSLARASIYRPYILEYPSIGYTSRRHASSRRDKRATPSTATTTPPSPKSFLGESKFAIEQNVNPPLSTLPIDLDLPPVSMSKESFSERSWRRLKTAGKYLVFYRDGLKNTYRNWKASIPIRRQLGLPLYIPSSPPSSARNPSSGATSLYAAIETLKITRSDFQLVRRAAYDIRRLIPFGLIFLICGEFTPLVVVLLGDAVTPYTCRIPKQLAKTRAKRLEQKGHAFAAVQGGLGSMKPMREQDVMTWQALQFGSREFAATASAEQVLRACAVFGLAKSHDQGAAWVSLIYRPRLQKWTEYLALDDQLIVQNGGVDYLSAQELKIAIDERGGFEPSADVRRAGQVEKAEREWLKLWLKTRKFIE</sequence>
<evidence type="ECO:0000313" key="11">
    <source>
        <dbReference type="EMBL" id="KFX41906.1"/>
    </source>
</evidence>
<dbReference type="EMBL" id="JPOX01000052">
    <property type="protein sequence ID" value="KFX41906.1"/>
    <property type="molecule type" value="Genomic_DNA"/>
</dbReference>
<evidence type="ECO:0000256" key="8">
    <source>
        <dbReference type="SAM" id="MobiDB-lite"/>
    </source>
</evidence>
<dbReference type="PROSITE" id="PS51758">
    <property type="entry name" value="LETM1_RBD"/>
    <property type="match status" value="1"/>
</dbReference>
<evidence type="ECO:0000256" key="2">
    <source>
        <dbReference type="ARBA" id="ARBA00022692"/>
    </source>
</evidence>
<accession>A0A093V5A5</accession>
<gene>
    <name evidence="11" type="ORF">GQ26_0520420</name>
</gene>
<keyword evidence="4 9" id="KW-1133">Transmembrane helix</keyword>
<dbReference type="eggNOG" id="ENOG502S645">
    <property type="taxonomic scope" value="Eukaryota"/>
</dbReference>
<feature type="compositionally biased region" description="Basic residues" evidence="8">
    <location>
        <begin position="54"/>
        <end position="63"/>
    </location>
</feature>
<evidence type="ECO:0000256" key="5">
    <source>
        <dbReference type="ARBA" id="ARBA00023128"/>
    </source>
</evidence>
<dbReference type="InterPro" id="IPR044202">
    <property type="entry name" value="LETM1/MDM38-like"/>
</dbReference>
<dbReference type="HOGENOM" id="CLU_048915_1_0_1"/>
<comment type="subcellular location">
    <subcellularLocation>
        <location evidence="1">Mitochondrion inner membrane</location>
        <topology evidence="1">Single-pass membrane protein</topology>
    </subcellularLocation>
</comment>
<protein>
    <recommendedName>
        <fullName evidence="10">Letm1 RBD domain-containing protein</fullName>
    </recommendedName>
</protein>
<organism evidence="11">
    <name type="scientific">Talaromyces marneffei PM1</name>
    <dbReference type="NCBI Taxonomy" id="1077442"/>
    <lineage>
        <taxon>Eukaryota</taxon>
        <taxon>Fungi</taxon>
        <taxon>Dikarya</taxon>
        <taxon>Ascomycota</taxon>
        <taxon>Pezizomycotina</taxon>
        <taxon>Eurotiomycetes</taxon>
        <taxon>Eurotiomycetidae</taxon>
        <taxon>Eurotiales</taxon>
        <taxon>Trichocomaceae</taxon>
        <taxon>Talaromyces</taxon>
        <taxon>Talaromyces sect. Talaromyces</taxon>
    </lineage>
</organism>
<evidence type="ECO:0000256" key="6">
    <source>
        <dbReference type="ARBA" id="ARBA00023136"/>
    </source>
</evidence>
<feature type="domain" description="Letm1 RBD" evidence="10">
    <location>
        <begin position="220"/>
        <end position="393"/>
    </location>
</feature>
<evidence type="ECO:0000256" key="4">
    <source>
        <dbReference type="ARBA" id="ARBA00022989"/>
    </source>
</evidence>
<evidence type="ECO:0000256" key="3">
    <source>
        <dbReference type="ARBA" id="ARBA00022792"/>
    </source>
</evidence>